<comment type="function">
    <text evidence="8">Catalyzes the stereoinversion of LL-2,6-diaminopimelate (L,L-DAP) to meso-diaminopimelate (meso-DAP), a precursor of L-lysine and an essential component of the bacterial peptidoglycan.</text>
</comment>
<feature type="active site" evidence="9">
    <location>
        <position position="78"/>
    </location>
</feature>
<dbReference type="SUPFAM" id="SSF54506">
    <property type="entry name" value="Diaminopimelate epimerase-like"/>
    <property type="match status" value="1"/>
</dbReference>
<feature type="active site" description="Proton donor" evidence="8">
    <location>
        <position position="78"/>
    </location>
</feature>
<comment type="caution">
    <text evidence="8">Lacks conserved residue(s) required for the propagation of feature annotation.</text>
</comment>
<feature type="binding site" evidence="8">
    <location>
        <position position="20"/>
    </location>
    <ligand>
        <name>substrate</name>
    </ligand>
</feature>
<dbReference type="InterPro" id="IPR018510">
    <property type="entry name" value="DAP_epimerase_AS"/>
</dbReference>
<feature type="binding site" evidence="8">
    <location>
        <position position="187"/>
    </location>
    <ligand>
        <name>substrate</name>
    </ligand>
</feature>
<dbReference type="GO" id="GO:0005829">
    <property type="term" value="C:cytosol"/>
    <property type="evidence" value="ECO:0007669"/>
    <property type="project" value="TreeGrafter"/>
</dbReference>
<evidence type="ECO:0000256" key="7">
    <source>
        <dbReference type="ARBA" id="ARBA00051712"/>
    </source>
</evidence>
<dbReference type="HAMAP" id="MF_00197">
    <property type="entry name" value="DAP_epimerase"/>
    <property type="match status" value="1"/>
</dbReference>
<dbReference type="EMBL" id="KC246784">
    <property type="protein sequence ID" value="AHF24094.1"/>
    <property type="molecule type" value="Genomic_DNA"/>
</dbReference>
<feature type="binding site" evidence="8">
    <location>
        <position position="69"/>
    </location>
    <ligand>
        <name>substrate</name>
    </ligand>
</feature>
<comment type="pathway">
    <text evidence="1 8">Amino-acid biosynthesis; L-lysine biosynthesis via DAP pathway; DL-2,6-diaminopimelate from LL-2,6-diaminopimelate: step 1/1.</text>
</comment>
<dbReference type="GO" id="GO:0009089">
    <property type="term" value="P:lysine biosynthetic process via diaminopimelate"/>
    <property type="evidence" value="ECO:0007669"/>
    <property type="project" value="UniProtKB-UniRule"/>
</dbReference>
<dbReference type="Pfam" id="PF01678">
    <property type="entry name" value="DAP_epimerase"/>
    <property type="match status" value="2"/>
</dbReference>
<feature type="site" description="Could be important to modulate the pK values of the two catalytic cysteine residues" evidence="8">
    <location>
        <position position="205"/>
    </location>
</feature>
<evidence type="ECO:0000256" key="8">
    <source>
        <dbReference type="HAMAP-Rule" id="MF_00197"/>
    </source>
</evidence>
<dbReference type="GO" id="GO:0008837">
    <property type="term" value="F:diaminopimelate epimerase activity"/>
    <property type="evidence" value="ECO:0007669"/>
    <property type="project" value="UniProtKB-UniRule"/>
</dbReference>
<dbReference type="PANTHER" id="PTHR31689">
    <property type="entry name" value="DIAMINOPIMELATE EPIMERASE, CHLOROPLASTIC"/>
    <property type="match status" value="1"/>
</dbReference>
<comment type="subunit">
    <text evidence="8">Homodimer.</text>
</comment>
<comment type="similarity">
    <text evidence="2 8">Belongs to the diaminopimelate epimerase family.</text>
</comment>
<dbReference type="NCBIfam" id="TIGR00652">
    <property type="entry name" value="DapF"/>
    <property type="match status" value="1"/>
</dbReference>
<keyword evidence="4 8" id="KW-0028">Amino-acid biosynthesis</keyword>
<accession>W0FKW0</accession>
<evidence type="ECO:0000256" key="5">
    <source>
        <dbReference type="ARBA" id="ARBA00023154"/>
    </source>
</evidence>
<sequence>MQIKGRKKQMHFTKMHGLGNDYLYVYGEVPENIAEISTRLSDRHFGVGSDGMIYISPSQVADFKMRIFNADGSEGMMCGNGIRCVGKYVYDKGYTDKTTLTIETLSGIKTLHMQVLSGKVKAVTVDMGVARAGKDIKLDLNGTKVFCTPVSVGNPHAVFFVEAVDNVPVAEVGPVIEKDVAFPGGVNVEFVQVISEQELRMKVWERGSGITMACGTGACASVAAAIRKGYCKFRTPISVQLDGGVLEIQIAEDGSVTMNGPAATVFEGEMEL</sequence>
<keyword evidence="8" id="KW-0963">Cytoplasm</keyword>
<feature type="binding site" evidence="8">
    <location>
        <begin position="79"/>
        <end position="80"/>
    </location>
    <ligand>
        <name>substrate</name>
    </ligand>
</feature>
<dbReference type="AlphaFoldDB" id="W0FKW0"/>
<evidence type="ECO:0000256" key="6">
    <source>
        <dbReference type="ARBA" id="ARBA00023235"/>
    </source>
</evidence>
<keyword evidence="6 8" id="KW-0413">Isomerase</keyword>
<feature type="binding site" evidence="8">
    <location>
        <position position="154"/>
    </location>
    <ligand>
        <name>substrate</name>
    </ligand>
</feature>
<dbReference type="EC" id="5.1.1.7" evidence="3 8"/>
<gene>
    <name evidence="8" type="primary">dapF</name>
</gene>
<keyword evidence="5 8" id="KW-0457">Lysine biosynthesis</keyword>
<feature type="site" description="Could be important to modulate the pK values of the two catalytic cysteine residues" evidence="8">
    <location>
        <position position="156"/>
    </location>
</feature>
<feature type="binding site" evidence="8">
    <location>
        <begin position="205"/>
        <end position="206"/>
    </location>
    <ligand>
        <name>substrate</name>
    </ligand>
</feature>
<dbReference type="PANTHER" id="PTHR31689:SF0">
    <property type="entry name" value="DIAMINOPIMELATE EPIMERASE"/>
    <property type="match status" value="1"/>
</dbReference>
<organism evidence="10">
    <name type="scientific">uncultured bacterium Contig1450</name>
    <dbReference type="NCBI Taxonomy" id="1393427"/>
    <lineage>
        <taxon>Bacteria</taxon>
        <taxon>environmental samples</taxon>
    </lineage>
</organism>
<evidence type="ECO:0000256" key="9">
    <source>
        <dbReference type="PROSITE-ProRule" id="PRU10125"/>
    </source>
</evidence>
<evidence type="ECO:0000256" key="3">
    <source>
        <dbReference type="ARBA" id="ARBA00013080"/>
    </source>
</evidence>
<feature type="active site" description="Proton acceptor" evidence="8">
    <location>
        <position position="214"/>
    </location>
</feature>
<dbReference type="InterPro" id="IPR001653">
    <property type="entry name" value="DAP_epimerase_DapF"/>
</dbReference>
<dbReference type="UniPathway" id="UPA00034">
    <property type="reaction ID" value="UER00025"/>
</dbReference>
<evidence type="ECO:0000256" key="4">
    <source>
        <dbReference type="ARBA" id="ARBA00022605"/>
    </source>
</evidence>
<dbReference type="PROSITE" id="PS01326">
    <property type="entry name" value="DAP_EPIMERASE"/>
    <property type="match status" value="1"/>
</dbReference>
<proteinExistence type="inferred from homology"/>
<reference evidence="10" key="1">
    <citation type="journal article" date="2013" name="PLoS ONE">
        <title>Metagenomic insights into the carbohydrate-active enzymes carried by the microorganisms adhering to solid digesta in the rumen of cows.</title>
        <authorList>
            <person name="Wang L."/>
            <person name="Hatem A."/>
            <person name="Catalyurek U.V."/>
            <person name="Morrison M."/>
            <person name="Yu Z."/>
        </authorList>
    </citation>
    <scope>NUCLEOTIDE SEQUENCE</scope>
</reference>
<evidence type="ECO:0000313" key="10">
    <source>
        <dbReference type="EMBL" id="AHF24094.1"/>
    </source>
</evidence>
<name>W0FKW0_9BACT</name>
<dbReference type="Gene3D" id="3.10.310.10">
    <property type="entry name" value="Diaminopimelate Epimerase, Chain A, domain 1"/>
    <property type="match status" value="2"/>
</dbReference>
<evidence type="ECO:0000256" key="1">
    <source>
        <dbReference type="ARBA" id="ARBA00005196"/>
    </source>
</evidence>
<comment type="subcellular location">
    <subcellularLocation>
        <location evidence="8">Cytoplasm</location>
    </subcellularLocation>
</comment>
<protein>
    <recommendedName>
        <fullName evidence="3 8">Diaminopimelate epimerase</fullName>
        <shortName evidence="8">DAP epimerase</shortName>
        <ecNumber evidence="3 8">5.1.1.7</ecNumber>
    </recommendedName>
    <alternativeName>
        <fullName evidence="8">PLP-independent amino acid racemase</fullName>
    </alternativeName>
</protein>
<comment type="catalytic activity">
    <reaction evidence="7 8">
        <text>(2S,6S)-2,6-diaminopimelate = meso-2,6-diaminopimelate</text>
        <dbReference type="Rhea" id="RHEA:15393"/>
        <dbReference type="ChEBI" id="CHEBI:57609"/>
        <dbReference type="ChEBI" id="CHEBI:57791"/>
        <dbReference type="EC" id="5.1.1.7"/>
    </reaction>
</comment>
<evidence type="ECO:0000256" key="2">
    <source>
        <dbReference type="ARBA" id="ARBA00010219"/>
    </source>
</evidence>
<feature type="binding site" evidence="8">
    <location>
        <begin position="215"/>
        <end position="216"/>
    </location>
    <ligand>
        <name>substrate</name>
    </ligand>
</feature>